<reference evidence="2" key="1">
    <citation type="journal article" date="2020" name="Fungal Divers.">
        <title>Resolving the Mortierellaceae phylogeny through synthesis of multi-gene phylogenetics and phylogenomics.</title>
        <authorList>
            <person name="Vandepol N."/>
            <person name="Liber J."/>
            <person name="Desiro A."/>
            <person name="Na H."/>
            <person name="Kennedy M."/>
            <person name="Barry K."/>
            <person name="Grigoriev I.V."/>
            <person name="Miller A.N."/>
            <person name="O'Donnell K."/>
            <person name="Stajich J.E."/>
            <person name="Bonito G."/>
        </authorList>
    </citation>
    <scope>NUCLEOTIDE SEQUENCE</scope>
    <source>
        <strain evidence="2">BC1065</strain>
    </source>
</reference>
<proteinExistence type="predicted"/>
<accession>A0A9P6QDG1</accession>
<dbReference type="OrthoDB" id="2445046at2759"/>
<sequence>MGLLASLRSARLTKVSAQIEDDKPAYIDLTSSPEPEDAQGGMVDDSFTTSSMVPEEKRSESHDFDVISLSQSHDVDVVSSDSEGEEGIDLFSQESDDLWGRIINEDLEACKPDKLEEPGATKHTFMGTNPKEFVDSDVIIVHYMQENETDTQAHDVGWEFMGYGRNESRKSVRTYYRSCLGVFHCPQCNFVARPEIPQRRQRGALPRPCEAECTTHKCNKRIPAPPTL</sequence>
<name>A0A9P6QDG1_9FUNG</name>
<feature type="region of interest" description="Disordered" evidence="1">
    <location>
        <begin position="25"/>
        <end position="62"/>
    </location>
</feature>
<dbReference type="AlphaFoldDB" id="A0A9P6QDG1"/>
<gene>
    <name evidence="2" type="ORF">DFQ27_001343</name>
</gene>
<organism evidence="2 3">
    <name type="scientific">Actinomortierella ambigua</name>
    <dbReference type="NCBI Taxonomy" id="1343610"/>
    <lineage>
        <taxon>Eukaryota</taxon>
        <taxon>Fungi</taxon>
        <taxon>Fungi incertae sedis</taxon>
        <taxon>Mucoromycota</taxon>
        <taxon>Mortierellomycotina</taxon>
        <taxon>Mortierellomycetes</taxon>
        <taxon>Mortierellales</taxon>
        <taxon>Mortierellaceae</taxon>
        <taxon>Actinomortierella</taxon>
    </lineage>
</organism>
<comment type="caution">
    <text evidence="2">The sequence shown here is derived from an EMBL/GenBank/DDBJ whole genome shotgun (WGS) entry which is preliminary data.</text>
</comment>
<protein>
    <submittedName>
        <fullName evidence="2">Uncharacterized protein</fullName>
    </submittedName>
</protein>
<evidence type="ECO:0000313" key="2">
    <source>
        <dbReference type="EMBL" id="KAG0264224.1"/>
    </source>
</evidence>
<evidence type="ECO:0000313" key="3">
    <source>
        <dbReference type="Proteomes" id="UP000807716"/>
    </source>
</evidence>
<dbReference type="EMBL" id="JAAAJB010000144">
    <property type="protein sequence ID" value="KAG0264224.1"/>
    <property type="molecule type" value="Genomic_DNA"/>
</dbReference>
<evidence type="ECO:0000256" key="1">
    <source>
        <dbReference type="SAM" id="MobiDB-lite"/>
    </source>
</evidence>
<keyword evidence="3" id="KW-1185">Reference proteome</keyword>
<dbReference type="Proteomes" id="UP000807716">
    <property type="component" value="Unassembled WGS sequence"/>
</dbReference>